<proteinExistence type="predicted"/>
<reference evidence="1 2" key="1">
    <citation type="journal article" date="2016" name="Environ. Microbiol.">
        <title>Genomic resolution of a cold subsurface aquifer community provides metabolic insights for novel microbes adapted to high CO concentrations.</title>
        <authorList>
            <person name="Probst A.J."/>
            <person name="Castelle C.J."/>
            <person name="Singh A."/>
            <person name="Brown C.T."/>
            <person name="Anantharaman K."/>
            <person name="Sharon I."/>
            <person name="Hug L.A."/>
            <person name="Burstein D."/>
            <person name="Emerson J.B."/>
            <person name="Thomas B.C."/>
            <person name="Banfield J.F."/>
        </authorList>
    </citation>
    <scope>NUCLEOTIDE SEQUENCE [LARGE SCALE GENOMIC DNA]</scope>
    <source>
        <strain evidence="1">CG2_30_35_20</strain>
    </source>
</reference>
<dbReference type="AlphaFoldDB" id="A0A1J5HR77"/>
<sequence length="108" mass="12167">MLRYEIRKLRTYSSVLKRAHTCRLGINSEQKESLIKSLVLSPNSTNNFAEQELRPITLSRKISYGSNTFGGMETTAILASVIQTYSRTEPNTFFPSLTTSIRQGFGKS</sequence>
<comment type="caution">
    <text evidence="1">The sequence shown here is derived from an EMBL/GenBank/DDBJ whole genome shotgun (WGS) entry which is preliminary data.</text>
</comment>
<dbReference type="Proteomes" id="UP000182344">
    <property type="component" value="Unassembled WGS sequence"/>
</dbReference>
<name>A0A1J5HR77_9BACT</name>
<evidence type="ECO:0000313" key="2">
    <source>
        <dbReference type="Proteomes" id="UP000182344"/>
    </source>
</evidence>
<protein>
    <submittedName>
        <fullName evidence="1">Uncharacterized protein</fullName>
    </submittedName>
</protein>
<accession>A0A1J5HR77</accession>
<evidence type="ECO:0000313" key="1">
    <source>
        <dbReference type="EMBL" id="OIP87845.1"/>
    </source>
</evidence>
<gene>
    <name evidence="1" type="ORF">AUK05_00235</name>
</gene>
<dbReference type="EMBL" id="MNZO01000004">
    <property type="protein sequence ID" value="OIP87845.1"/>
    <property type="molecule type" value="Genomic_DNA"/>
</dbReference>
<organism evidence="1 2">
    <name type="scientific">Candidatus Shapirobacteria bacterium CG2_30_35_20</name>
    <dbReference type="NCBI Taxonomy" id="1805376"/>
    <lineage>
        <taxon>Bacteria</taxon>
        <taxon>Candidatus Shapironibacteriota</taxon>
    </lineage>
</organism>